<accession>A0A166KIF6</accession>
<organism evidence="1 2">
    <name type="scientific">Lactococcus lactis subsp. cremoris</name>
    <name type="common">Streptococcus cremoris</name>
    <dbReference type="NCBI Taxonomy" id="1359"/>
    <lineage>
        <taxon>Bacteria</taxon>
        <taxon>Bacillati</taxon>
        <taxon>Bacillota</taxon>
        <taxon>Bacilli</taxon>
        <taxon>Lactobacillales</taxon>
        <taxon>Streptococcaceae</taxon>
        <taxon>Lactococcus</taxon>
    </lineage>
</organism>
<sequence>MTGARGRALFLTNYKKFQSNCFGTLSNFSDLFYAFVILTA</sequence>
<gene>
    <name evidence="1" type="ORF">AB996_0307</name>
</gene>
<name>A0A166KIF6_LACLC</name>
<dbReference type="AlphaFoldDB" id="A0A166KIF6"/>
<reference evidence="1 2" key="1">
    <citation type="submission" date="2015-08" db="EMBL/GenBank/DDBJ databases">
        <title>Draft Genome Sequences of 11 Lactococcus lactis subspecies cremoris strains.</title>
        <authorList>
            <person name="Wels M."/>
            <person name="Backus L."/>
            <person name="Boekhorst J."/>
            <person name="Dijkstra A."/>
            <person name="Beerthuizen M."/>
            <person name="Siezen R."/>
            <person name="Bachmann H."/>
            <person name="Van Hijum S."/>
        </authorList>
    </citation>
    <scope>NUCLEOTIDE SEQUENCE [LARGE SCALE GENOMIC DNA]</scope>
    <source>
        <strain evidence="1 2">KW10</strain>
    </source>
</reference>
<comment type="caution">
    <text evidence="1">The sequence shown here is derived from an EMBL/GenBank/DDBJ whole genome shotgun (WGS) entry which is preliminary data.</text>
</comment>
<evidence type="ECO:0000313" key="2">
    <source>
        <dbReference type="Proteomes" id="UP000076519"/>
    </source>
</evidence>
<dbReference type="Proteomes" id="UP000076519">
    <property type="component" value="Unassembled WGS sequence"/>
</dbReference>
<evidence type="ECO:0000313" key="1">
    <source>
        <dbReference type="EMBL" id="KZK08410.1"/>
    </source>
</evidence>
<proteinExistence type="predicted"/>
<protein>
    <submittedName>
        <fullName evidence="1">Uncharacterized protein</fullName>
    </submittedName>
</protein>
<dbReference type="EMBL" id="LIYF01000005">
    <property type="protein sequence ID" value="KZK08410.1"/>
    <property type="molecule type" value="Genomic_DNA"/>
</dbReference>